<accession>A0AA36D8K9</accession>
<evidence type="ECO:0000313" key="9">
    <source>
        <dbReference type="EMBL" id="CAJ0581753.1"/>
    </source>
</evidence>
<feature type="transmembrane region" description="Helical" evidence="6">
    <location>
        <begin position="198"/>
        <end position="214"/>
    </location>
</feature>
<reference evidence="9" key="1">
    <citation type="submission" date="2023-06" db="EMBL/GenBank/DDBJ databases">
        <authorList>
            <person name="Delattre M."/>
        </authorList>
    </citation>
    <scope>NUCLEOTIDE SEQUENCE</scope>
    <source>
        <strain evidence="9">AF72</strain>
    </source>
</reference>
<name>A0AA36D8K9_9BILA</name>
<dbReference type="PANTHER" id="PTHR12770">
    <property type="entry name" value="RUS1 FAMILY PROTEIN C16ORF58"/>
    <property type="match status" value="1"/>
</dbReference>
<evidence type="ECO:0000256" key="4">
    <source>
        <dbReference type="ARBA" id="ARBA00022989"/>
    </source>
</evidence>
<keyword evidence="10" id="KW-1185">Reference proteome</keyword>
<organism evidence="9 10">
    <name type="scientific">Mesorhabditis spiculigera</name>
    <dbReference type="NCBI Taxonomy" id="96644"/>
    <lineage>
        <taxon>Eukaryota</taxon>
        <taxon>Metazoa</taxon>
        <taxon>Ecdysozoa</taxon>
        <taxon>Nematoda</taxon>
        <taxon>Chromadorea</taxon>
        <taxon>Rhabditida</taxon>
        <taxon>Rhabditina</taxon>
        <taxon>Rhabditomorpha</taxon>
        <taxon>Rhabditoidea</taxon>
        <taxon>Rhabditidae</taxon>
        <taxon>Mesorhabditinae</taxon>
        <taxon>Mesorhabditis</taxon>
    </lineage>
</organism>
<dbReference type="Pfam" id="PF24160">
    <property type="entry name" value="UVB_sens_C"/>
    <property type="match status" value="1"/>
</dbReference>
<keyword evidence="5 6" id="KW-0472">Membrane</keyword>
<keyword evidence="4 6" id="KW-1133">Transmembrane helix</keyword>
<dbReference type="EMBL" id="CATQJA010002663">
    <property type="protein sequence ID" value="CAJ0581753.1"/>
    <property type="molecule type" value="Genomic_DNA"/>
</dbReference>
<dbReference type="Pfam" id="PF04884">
    <property type="entry name" value="UVB_sens_prot"/>
    <property type="match status" value="1"/>
</dbReference>
<evidence type="ECO:0000256" key="3">
    <source>
        <dbReference type="ARBA" id="ARBA00022692"/>
    </source>
</evidence>
<gene>
    <name evidence="9" type="ORF">MSPICULIGERA_LOCUS19908</name>
</gene>
<feature type="transmembrane region" description="Helical" evidence="6">
    <location>
        <begin position="220"/>
        <end position="238"/>
    </location>
</feature>
<comment type="caution">
    <text evidence="9">The sequence shown here is derived from an EMBL/GenBank/DDBJ whole genome shotgun (WGS) entry which is preliminary data.</text>
</comment>
<proteinExistence type="inferred from homology"/>
<dbReference type="GO" id="GO:0016020">
    <property type="term" value="C:membrane"/>
    <property type="evidence" value="ECO:0007669"/>
    <property type="project" value="UniProtKB-SubCell"/>
</dbReference>
<evidence type="ECO:0000256" key="6">
    <source>
        <dbReference type="SAM" id="Phobius"/>
    </source>
</evidence>
<evidence type="ECO:0008006" key="11">
    <source>
        <dbReference type="Google" id="ProtNLM"/>
    </source>
</evidence>
<feature type="domain" description="Protein root UVB sensitive/RUS" evidence="7">
    <location>
        <begin position="35"/>
        <end position="264"/>
    </location>
</feature>
<dbReference type="AlphaFoldDB" id="A0AA36D8K9"/>
<dbReference type="InterPro" id="IPR054549">
    <property type="entry name" value="UVB_sens_RUS_dom"/>
</dbReference>
<comment type="subcellular location">
    <subcellularLocation>
        <location evidence="1">Membrane</location>
    </subcellularLocation>
</comment>
<evidence type="ECO:0000256" key="5">
    <source>
        <dbReference type="ARBA" id="ARBA00023136"/>
    </source>
</evidence>
<protein>
    <recommendedName>
        <fullName evidence="11">RUS family member 1</fullName>
    </recommendedName>
</protein>
<sequence>MTTYAESYSRKGRHKLKIKDGQVEAVSTQSGSTTLRLLFCAWFLPQGYPHTVTADYLDLGPEKMKILILGALATEAVLKGAGVGNEAATALAASMTWLVKDGLGMVGRILFASAKGSQLDYDCKKWRLVADVLNDCAFFIDLLSPLWPNWFLLSACCSSLFRCVVGVAGGATRTTIVQHQARRNNLADVAAKDGSQETLVNALALVVSLVLLPAVSGRHLVIWCLFALLTALHLFANYRAMRTLRFNVLNGKRAALVIRNYLETGRILDIDEANEREPLFHGLYPLRHLGCSLLSLLEEKQRRSPEYTIYTEHAKSRILYDKRRGFAWVAMAEGSEAVDQLEAFFALEQLKVQTQPRDFNDFTAKLQKIGWRTDAHHLNFDEWTYNVIS</sequence>
<evidence type="ECO:0000256" key="2">
    <source>
        <dbReference type="ARBA" id="ARBA00007558"/>
    </source>
</evidence>
<feature type="domain" description="Root UVB sensitive protein C-terminal" evidence="8">
    <location>
        <begin position="357"/>
        <end position="384"/>
    </location>
</feature>
<feature type="non-terminal residue" evidence="9">
    <location>
        <position position="1"/>
    </location>
</feature>
<dbReference type="InterPro" id="IPR055412">
    <property type="entry name" value="UVB_sens_C"/>
</dbReference>
<evidence type="ECO:0000256" key="1">
    <source>
        <dbReference type="ARBA" id="ARBA00004370"/>
    </source>
</evidence>
<evidence type="ECO:0000313" key="10">
    <source>
        <dbReference type="Proteomes" id="UP001177023"/>
    </source>
</evidence>
<evidence type="ECO:0000259" key="8">
    <source>
        <dbReference type="Pfam" id="PF24160"/>
    </source>
</evidence>
<dbReference type="InterPro" id="IPR006968">
    <property type="entry name" value="RUS_fam"/>
</dbReference>
<keyword evidence="3 6" id="KW-0812">Transmembrane</keyword>
<dbReference type="PANTHER" id="PTHR12770:SF31">
    <property type="entry name" value="RUS FAMILY MEMBER 1"/>
    <property type="match status" value="1"/>
</dbReference>
<comment type="similarity">
    <text evidence="2">Belongs to the RUS1 family.</text>
</comment>
<dbReference type="Proteomes" id="UP001177023">
    <property type="component" value="Unassembled WGS sequence"/>
</dbReference>
<evidence type="ECO:0000259" key="7">
    <source>
        <dbReference type="Pfam" id="PF04884"/>
    </source>
</evidence>